<keyword evidence="1" id="KW-0472">Membrane</keyword>
<gene>
    <name evidence="2" type="ORF">ACFQ4A_09655</name>
</gene>
<sequence>MELKMKDSGHAKINSIRPFLNFDSSQLKDSLNNHQTLYIVDNVMLTKMRKDIVRNPIMVKGFKHSNLIIIPDIILEEASENLPNEQVFRDYYYELFQILSKRKEIYVVSLEKLFDLLQHMLGKREALRLLKNITLEAVRTNQTITGLIKKVDVNSPTALKELEDVLVQNRENAGERFLTVFALVFLSMYFGPVYIFSDDNKGVYGPFRTFVNNERLMALIDVEGSVNLIEQYQFFPYERLIQSIFRQENLSKDELFDLIMACSRNESRHILYSLGGYSCYTPISNKKLAEWIYQEIIKIQF</sequence>
<evidence type="ECO:0000313" key="2">
    <source>
        <dbReference type="EMBL" id="MFD1361918.1"/>
    </source>
</evidence>
<keyword evidence="3" id="KW-1185">Reference proteome</keyword>
<name>A0ABW3ZVS9_9BACI</name>
<keyword evidence="1" id="KW-1133">Transmembrane helix</keyword>
<organism evidence="2 3">
    <name type="scientific">Lentibacillus salinarum</name>
    <dbReference type="NCBI Taxonomy" id="446820"/>
    <lineage>
        <taxon>Bacteria</taxon>
        <taxon>Bacillati</taxon>
        <taxon>Bacillota</taxon>
        <taxon>Bacilli</taxon>
        <taxon>Bacillales</taxon>
        <taxon>Bacillaceae</taxon>
        <taxon>Lentibacillus</taxon>
    </lineage>
</organism>
<evidence type="ECO:0000313" key="3">
    <source>
        <dbReference type="Proteomes" id="UP001597178"/>
    </source>
</evidence>
<dbReference type="Proteomes" id="UP001597178">
    <property type="component" value="Unassembled WGS sequence"/>
</dbReference>
<accession>A0ABW3ZVS9</accession>
<protein>
    <submittedName>
        <fullName evidence="2">Uncharacterized protein</fullName>
    </submittedName>
</protein>
<feature type="transmembrane region" description="Helical" evidence="1">
    <location>
        <begin position="177"/>
        <end position="196"/>
    </location>
</feature>
<proteinExistence type="predicted"/>
<evidence type="ECO:0000256" key="1">
    <source>
        <dbReference type="SAM" id="Phobius"/>
    </source>
</evidence>
<reference evidence="3" key="1">
    <citation type="journal article" date="2019" name="Int. J. Syst. Evol. Microbiol.">
        <title>The Global Catalogue of Microorganisms (GCM) 10K type strain sequencing project: providing services to taxonomists for standard genome sequencing and annotation.</title>
        <authorList>
            <consortium name="The Broad Institute Genomics Platform"/>
            <consortium name="The Broad Institute Genome Sequencing Center for Infectious Disease"/>
            <person name="Wu L."/>
            <person name="Ma J."/>
        </authorList>
    </citation>
    <scope>NUCLEOTIDE SEQUENCE [LARGE SCALE GENOMIC DNA]</scope>
    <source>
        <strain evidence="3">CCUG 54822</strain>
    </source>
</reference>
<dbReference type="EMBL" id="JBHTNH010000020">
    <property type="protein sequence ID" value="MFD1361918.1"/>
    <property type="molecule type" value="Genomic_DNA"/>
</dbReference>
<comment type="caution">
    <text evidence="2">The sequence shown here is derived from an EMBL/GenBank/DDBJ whole genome shotgun (WGS) entry which is preliminary data.</text>
</comment>
<dbReference type="RefSeq" id="WP_382399947.1">
    <property type="nucleotide sequence ID" value="NZ_JBHTNH010000020.1"/>
</dbReference>
<keyword evidence="1" id="KW-0812">Transmembrane</keyword>